<proteinExistence type="predicted"/>
<dbReference type="InterPro" id="IPR014942">
    <property type="entry name" value="AbiEii"/>
</dbReference>
<gene>
    <name evidence="1" type="ORF">DYP60_12570</name>
</gene>
<sequence>MMQVGKVLQLNYVGKTSIVKKIRIKLEIDINPPPGSRHEITYIGFPYLSPIAIQDPSSHFAGKIHALLCRNYIKGRDWYDFLWYTARKTPVNYNYLGRALHQSGPWKGMDIHIDQDWLRDSLSQKINQVDWQEAANDVRRFVPFLEQPSLDYWNEKVFLQQVDRLY</sequence>
<dbReference type="Proteomes" id="UP000264002">
    <property type="component" value="Unassembled WGS sequence"/>
</dbReference>
<organism evidence="1 2">
    <name type="scientific">Sphaerochaeta halotolerans</name>
    <dbReference type="NCBI Taxonomy" id="2293840"/>
    <lineage>
        <taxon>Bacteria</taxon>
        <taxon>Pseudomonadati</taxon>
        <taxon>Spirochaetota</taxon>
        <taxon>Spirochaetia</taxon>
        <taxon>Spirochaetales</taxon>
        <taxon>Sphaerochaetaceae</taxon>
        <taxon>Sphaerochaeta</taxon>
    </lineage>
</organism>
<evidence type="ECO:0000313" key="2">
    <source>
        <dbReference type="Proteomes" id="UP000264002"/>
    </source>
</evidence>
<name>A0A372MDM1_9SPIR</name>
<reference evidence="1 2" key="2">
    <citation type="submission" date="2018-09" db="EMBL/GenBank/DDBJ databases">
        <title>Genome of Sphaerochaeta halotolerans strain 4-11.</title>
        <authorList>
            <person name="Nazina T.N."/>
            <person name="Sokolova D.S."/>
        </authorList>
    </citation>
    <scope>NUCLEOTIDE SEQUENCE [LARGE SCALE GENOMIC DNA]</scope>
    <source>
        <strain evidence="1 2">4-11</strain>
    </source>
</reference>
<evidence type="ECO:0008006" key="3">
    <source>
        <dbReference type="Google" id="ProtNLM"/>
    </source>
</evidence>
<evidence type="ECO:0000313" key="1">
    <source>
        <dbReference type="EMBL" id="RFU93891.1"/>
    </source>
</evidence>
<protein>
    <recommendedName>
        <fullName evidence="3">Nucleotidyl transferase AbiEii/AbiGii toxin family protein</fullName>
    </recommendedName>
</protein>
<accession>A0A372MDM1</accession>
<reference evidence="2" key="1">
    <citation type="submission" date="2018-08" db="EMBL/GenBank/DDBJ databases">
        <authorList>
            <person name="Grouzdev D.S."/>
            <person name="Krutkina M.S."/>
        </authorList>
    </citation>
    <scope>NUCLEOTIDE SEQUENCE [LARGE SCALE GENOMIC DNA]</scope>
    <source>
        <strain evidence="2">4-11</strain>
    </source>
</reference>
<dbReference type="EMBL" id="QUWK01000016">
    <property type="protein sequence ID" value="RFU93891.1"/>
    <property type="molecule type" value="Genomic_DNA"/>
</dbReference>
<keyword evidence="2" id="KW-1185">Reference proteome</keyword>
<comment type="caution">
    <text evidence="1">The sequence shown here is derived from an EMBL/GenBank/DDBJ whole genome shotgun (WGS) entry which is preliminary data.</text>
</comment>
<dbReference type="Pfam" id="PF08843">
    <property type="entry name" value="AbiEii"/>
    <property type="match status" value="1"/>
</dbReference>
<dbReference type="AlphaFoldDB" id="A0A372MDM1"/>